<gene>
    <name evidence="2" type="ORF">DTER00134_LOCUS8655</name>
</gene>
<name>A0A7S3VLC9_DUNTE</name>
<organism evidence="2">
    <name type="scientific">Dunaliella tertiolecta</name>
    <name type="common">Green alga</name>
    <dbReference type="NCBI Taxonomy" id="3047"/>
    <lineage>
        <taxon>Eukaryota</taxon>
        <taxon>Viridiplantae</taxon>
        <taxon>Chlorophyta</taxon>
        <taxon>core chlorophytes</taxon>
        <taxon>Chlorophyceae</taxon>
        <taxon>CS clade</taxon>
        <taxon>Chlamydomonadales</taxon>
        <taxon>Dunaliellaceae</taxon>
        <taxon>Dunaliella</taxon>
    </lineage>
</organism>
<dbReference type="AlphaFoldDB" id="A0A7S3VLC9"/>
<dbReference type="GO" id="GO:0004197">
    <property type="term" value="F:cysteine-type endopeptidase activity"/>
    <property type="evidence" value="ECO:0007669"/>
    <property type="project" value="InterPro"/>
</dbReference>
<dbReference type="Gene3D" id="3.40.50.1460">
    <property type="match status" value="1"/>
</dbReference>
<evidence type="ECO:0000259" key="1">
    <source>
        <dbReference type="Pfam" id="PF00656"/>
    </source>
</evidence>
<dbReference type="SUPFAM" id="SSF52129">
    <property type="entry name" value="Caspase-like"/>
    <property type="match status" value="1"/>
</dbReference>
<proteinExistence type="predicted"/>
<protein>
    <recommendedName>
        <fullName evidence="1">Peptidase C14 caspase domain-containing protein</fullName>
    </recommendedName>
</protein>
<dbReference type="EMBL" id="HBIP01014849">
    <property type="protein sequence ID" value="CAE0493582.1"/>
    <property type="molecule type" value="Transcribed_RNA"/>
</dbReference>
<evidence type="ECO:0000313" key="2">
    <source>
        <dbReference type="EMBL" id="CAE0493582.1"/>
    </source>
</evidence>
<dbReference type="InterPro" id="IPR029030">
    <property type="entry name" value="Caspase-like_dom_sf"/>
</dbReference>
<dbReference type="InterPro" id="IPR011600">
    <property type="entry name" value="Pept_C14_caspase"/>
</dbReference>
<feature type="domain" description="Peptidase C14 caspase" evidence="1">
    <location>
        <begin position="6"/>
        <end position="200"/>
    </location>
</feature>
<dbReference type="GO" id="GO:0006508">
    <property type="term" value="P:proteolysis"/>
    <property type="evidence" value="ECO:0007669"/>
    <property type="project" value="InterPro"/>
</dbReference>
<accession>A0A7S3VLC9</accession>
<reference evidence="2" key="1">
    <citation type="submission" date="2021-01" db="EMBL/GenBank/DDBJ databases">
        <authorList>
            <person name="Corre E."/>
            <person name="Pelletier E."/>
            <person name="Niang G."/>
            <person name="Scheremetjew M."/>
            <person name="Finn R."/>
            <person name="Kale V."/>
            <person name="Holt S."/>
            <person name="Cochrane G."/>
            <person name="Meng A."/>
            <person name="Brown T."/>
            <person name="Cohen L."/>
        </authorList>
    </citation>
    <scope>NUCLEOTIDE SEQUENCE</scope>
    <source>
        <strain evidence="2">CCMP1320</strain>
    </source>
</reference>
<dbReference type="Pfam" id="PF00656">
    <property type="entry name" value="Peptidase_C14"/>
    <property type="match status" value="1"/>
</dbReference>
<sequence>MSTNNRLAILFGCSEFHHEDRELETLQGIEPDCARVTEFLVANRYTVIRVNIEASGTDVLKRVREAAMELKQGKSGSFFFYAASHGEHVPGRASEDGQPKYLVMTRNGHFSMQDVARTFREPFQEGAWKDALSSVTMMTDTCDAGESMVMGAYDLQYQGLVAAVAPHEAWLFGSSVGMVADAHPQTGGYFTTATIGVLRDVITGLGQGNNAIDNQGALRAAIVERMPQVAGAQAEPWVRCDKIEGWTRSAFHV</sequence>